<geneLocation type="plastid" evidence="2"/>
<dbReference type="Gene3D" id="3.40.50.2020">
    <property type="match status" value="1"/>
</dbReference>
<dbReference type="GO" id="GO:0016757">
    <property type="term" value="F:glycosyltransferase activity"/>
    <property type="evidence" value="ECO:0007669"/>
    <property type="project" value="UniProtKB-KW"/>
</dbReference>
<dbReference type="SUPFAM" id="SSF53271">
    <property type="entry name" value="PRTase-like"/>
    <property type="match status" value="1"/>
</dbReference>
<dbReference type="Pfam" id="PF14681">
    <property type="entry name" value="UPRTase"/>
    <property type="match status" value="1"/>
</dbReference>
<accession>A0A1C9CB69</accession>
<proteinExistence type="predicted"/>
<evidence type="ECO:0000259" key="1">
    <source>
        <dbReference type="Pfam" id="PF14681"/>
    </source>
</evidence>
<keyword evidence="2" id="KW-0808">Transferase</keyword>
<dbReference type="EMBL" id="KX284715">
    <property type="protein sequence ID" value="AOM65628.1"/>
    <property type="molecule type" value="Genomic_DNA"/>
</dbReference>
<dbReference type="InterPro" id="IPR029057">
    <property type="entry name" value="PRTase-like"/>
</dbReference>
<sequence>MQLNVYIISHPLIKQIASITNNENIISCIKEKNTQQLGLLLIYETIRKWLVIQSLYIKKLHLIKEIDIIHKTESYIIITNIPNNQSLVSEITTLLPNSQLSLIHIYEEEGKWQINNKCNFIPNIIEKYKKIIIIEKYLQTGYITKLLDYLLSEKNVRISQIRITCIACQTLTLEILGAKYPHLNIYTTKIIENQKVYNKYFLSRLNFK</sequence>
<dbReference type="RefSeq" id="YP_009293940.1">
    <property type="nucleotide sequence ID" value="NC_031145.1"/>
</dbReference>
<feature type="domain" description="Phosphoribosyltransferase" evidence="1">
    <location>
        <begin position="8"/>
        <end position="190"/>
    </location>
</feature>
<name>A0A1C9CB69_9FLOR</name>
<dbReference type="InterPro" id="IPR000836">
    <property type="entry name" value="PRTase_dom"/>
</dbReference>
<reference evidence="2" key="1">
    <citation type="journal article" date="2016" name="BMC Biol.">
        <title>Parallel evolution of highly conserved plastid genome architecture in red seaweeds and seed plants.</title>
        <authorList>
            <person name="Lee J."/>
            <person name="Cho C.H."/>
            <person name="Park S.I."/>
            <person name="Choi J.W."/>
            <person name="Song H.S."/>
            <person name="West J.A."/>
            <person name="Bhattacharya D."/>
            <person name="Yoon H.S."/>
        </authorList>
    </citation>
    <scope>NUCLEOTIDE SEQUENCE</scope>
</reference>
<organism evidence="2">
    <name type="scientific">Ahnfeltia plicata</name>
    <dbReference type="NCBI Taxonomy" id="28023"/>
    <lineage>
        <taxon>Eukaryota</taxon>
        <taxon>Rhodophyta</taxon>
        <taxon>Florideophyceae</taxon>
        <taxon>Ahnfeltiophycidae</taxon>
        <taxon>Ahnfeltiales</taxon>
        <taxon>Ahnfeltiaceae</taxon>
        <taxon>Ahnfeltia</taxon>
    </lineage>
</organism>
<dbReference type="GeneID" id="29069807"/>
<evidence type="ECO:0000313" key="2">
    <source>
        <dbReference type="EMBL" id="AOM65628.1"/>
    </source>
</evidence>
<protein>
    <submittedName>
        <fullName evidence="2">Uracil phosphoribosyltransferase</fullName>
    </submittedName>
</protein>
<keyword evidence="2" id="KW-0934">Plastid</keyword>
<dbReference type="AlphaFoldDB" id="A0A1C9CB69"/>
<gene>
    <name evidence="2" type="primary">upp</name>
    <name evidence="2" type="ORF">Ahnf_143</name>
</gene>
<keyword evidence="2" id="KW-0328">Glycosyltransferase</keyword>